<dbReference type="EMBL" id="LGGO01000078">
    <property type="protein sequence ID" value="KUK76985.1"/>
    <property type="molecule type" value="Genomic_DNA"/>
</dbReference>
<dbReference type="Proteomes" id="UP000053904">
    <property type="component" value="Unassembled WGS sequence"/>
</dbReference>
<evidence type="ECO:0000313" key="2">
    <source>
        <dbReference type="Proteomes" id="UP000053904"/>
    </source>
</evidence>
<reference evidence="2" key="1">
    <citation type="journal article" date="2015" name="MBio">
        <title>Genome-Resolved Metagenomic Analysis Reveals Roles for Candidate Phyla and Other Microbial Community Members in Biogeochemical Transformations in Oil Reservoirs.</title>
        <authorList>
            <person name="Hu P."/>
            <person name="Tom L."/>
            <person name="Singh A."/>
            <person name="Thomas B.C."/>
            <person name="Baker B.J."/>
            <person name="Piceno Y.M."/>
            <person name="Andersen G.L."/>
            <person name="Banfield J.F."/>
        </authorList>
    </citation>
    <scope>NUCLEOTIDE SEQUENCE [LARGE SCALE GENOMIC DNA]</scope>
</reference>
<gene>
    <name evidence="1" type="ORF">XD93_0606</name>
</gene>
<comment type="caution">
    <text evidence="1">The sequence shown here is derived from an EMBL/GenBank/DDBJ whole genome shotgun (WGS) entry which is preliminary data.</text>
</comment>
<organism evidence="1 2">
    <name type="scientific">candidate division WS6 bacterium 34_10</name>
    <dbReference type="NCBI Taxonomy" id="1641389"/>
    <lineage>
        <taxon>Bacteria</taxon>
        <taxon>Candidatus Dojkabacteria</taxon>
    </lineage>
</organism>
<dbReference type="AlphaFoldDB" id="A0A101HHJ9"/>
<sequence length="291" mass="35008">MTMGKEKILENALKECTVYTFSNLEIYFTSEIKESDLKPYYFSHYIEAYLLSNYRLSNLKREIDNISNIDSKEIKIFLTTDKGVYQEILQDEGMMWVEDSNLKQKFGFVSRDINVIYIDYKVLTKYLPPQSYELDSLCHEFTHILLPQYLDMDWEKYNRYWNNIFDEGFAVLLNKQYKYIFNMRKDIQNIKDIDFREISIKYLKENGFFTIDNRFVTENFEYQYCASIVKRIDELIIREQGEKNTKPLKGLFSYILNKEDKGKSVEEDLLKDFGIDIKDIEEELRRDLDMS</sequence>
<name>A0A101HHJ9_9BACT</name>
<accession>A0A101HHJ9</accession>
<protein>
    <recommendedName>
        <fullName evidence="3">Peptidase MA-like domain-containing protein</fullName>
    </recommendedName>
</protein>
<evidence type="ECO:0008006" key="3">
    <source>
        <dbReference type="Google" id="ProtNLM"/>
    </source>
</evidence>
<evidence type="ECO:0000313" key="1">
    <source>
        <dbReference type="EMBL" id="KUK76985.1"/>
    </source>
</evidence>
<proteinExistence type="predicted"/>